<comment type="caution">
    <text evidence="4">The sequence shown here is derived from an EMBL/GenBank/DDBJ whole genome shotgun (WGS) entry which is preliminary data.</text>
</comment>
<organism evidence="4 5">
    <name type="scientific">Actinomadura parmotrematis</name>
    <dbReference type="NCBI Taxonomy" id="2864039"/>
    <lineage>
        <taxon>Bacteria</taxon>
        <taxon>Bacillati</taxon>
        <taxon>Actinomycetota</taxon>
        <taxon>Actinomycetes</taxon>
        <taxon>Streptosporangiales</taxon>
        <taxon>Thermomonosporaceae</taxon>
        <taxon>Actinomadura</taxon>
    </lineage>
</organism>
<evidence type="ECO:0000256" key="2">
    <source>
        <dbReference type="ARBA" id="ARBA00022840"/>
    </source>
</evidence>
<dbReference type="PANTHER" id="PTHR16305">
    <property type="entry name" value="TESTICULAR SOLUBLE ADENYLYL CYCLASE"/>
    <property type="match status" value="1"/>
</dbReference>
<feature type="domain" description="Orc1-like AAA ATPase" evidence="3">
    <location>
        <begin position="5"/>
        <end position="126"/>
    </location>
</feature>
<keyword evidence="2 4" id="KW-0067">ATP-binding</keyword>
<reference evidence="4 5" key="1">
    <citation type="submission" date="2021-07" db="EMBL/GenBank/DDBJ databases">
        <title>Actinomadura sp. PM05-2 isolated from lichen.</title>
        <authorList>
            <person name="Somphong A."/>
            <person name="Phongsopitanun W."/>
            <person name="Tanasupawat S."/>
            <person name="Peongsungnone V."/>
        </authorList>
    </citation>
    <scope>NUCLEOTIDE SEQUENCE [LARGE SCALE GENOMIC DNA]</scope>
    <source>
        <strain evidence="4 5">PM05-2</strain>
    </source>
</reference>
<dbReference type="SUPFAM" id="SSF52540">
    <property type="entry name" value="P-loop containing nucleoside triphosphate hydrolases"/>
    <property type="match status" value="1"/>
</dbReference>
<protein>
    <submittedName>
        <fullName evidence="4">ATP-binding protein</fullName>
    </submittedName>
</protein>
<dbReference type="PANTHER" id="PTHR16305:SF35">
    <property type="entry name" value="TRANSCRIPTIONAL ACTIVATOR DOMAIN"/>
    <property type="match status" value="1"/>
</dbReference>
<sequence>MTSVLFGRDDEVRALTEMIGRAAGAGRCLVLTGDPGIGKTALLRAARDAARRAGFRVLAAAGVQAEARLPFAGLHQVLRPLLRRAGGPPGQRRQALLTAFGLAEGERPDLFGVALGAQSQEVLAFVAHRRAPLRIALLATARPGYPGPFVAAGLPELAVTGVDGEAAEEILRGPASVTGAADRGRIREQAQGNPLALLELPATLAGAARPDAPDWQPLTARLERAFGDRVVELDPAARDALLVAALDPVDDLAEILAATAVLRGAPVTATDLRRAVAAGLVRIEGGRLELRHPLVRSGVLQAETLERRHAAHAAVAAAVLDADPYRRAWHRGQPIVGPDDGVADELEANAAVAAGLVDQDFTGWPWPAACAHLAYGGRLRRLGRRPEAEATLRPALAELDRIGAGPWAARARAELAAAVGGR</sequence>
<dbReference type="Gene3D" id="3.40.50.300">
    <property type="entry name" value="P-loop containing nucleotide triphosphate hydrolases"/>
    <property type="match status" value="1"/>
</dbReference>
<name>A0ABS7FL32_9ACTN</name>
<keyword evidence="1" id="KW-0547">Nucleotide-binding</keyword>
<dbReference type="EMBL" id="JAIBOA010000001">
    <property type="protein sequence ID" value="MBW8480735.1"/>
    <property type="molecule type" value="Genomic_DNA"/>
</dbReference>
<dbReference type="Pfam" id="PF13191">
    <property type="entry name" value="AAA_16"/>
    <property type="match status" value="1"/>
</dbReference>
<evidence type="ECO:0000259" key="3">
    <source>
        <dbReference type="Pfam" id="PF13191"/>
    </source>
</evidence>
<dbReference type="Proteomes" id="UP000774570">
    <property type="component" value="Unassembled WGS sequence"/>
</dbReference>
<dbReference type="InterPro" id="IPR041664">
    <property type="entry name" value="AAA_16"/>
</dbReference>
<proteinExistence type="predicted"/>
<keyword evidence="5" id="KW-1185">Reference proteome</keyword>
<gene>
    <name evidence="4" type="ORF">K1Y72_00045</name>
</gene>
<dbReference type="GO" id="GO:0005524">
    <property type="term" value="F:ATP binding"/>
    <property type="evidence" value="ECO:0007669"/>
    <property type="project" value="UniProtKB-KW"/>
</dbReference>
<accession>A0ABS7FL32</accession>
<dbReference type="InterPro" id="IPR027417">
    <property type="entry name" value="P-loop_NTPase"/>
</dbReference>
<evidence type="ECO:0000313" key="5">
    <source>
        <dbReference type="Proteomes" id="UP000774570"/>
    </source>
</evidence>
<evidence type="ECO:0000313" key="4">
    <source>
        <dbReference type="EMBL" id="MBW8480735.1"/>
    </source>
</evidence>
<evidence type="ECO:0000256" key="1">
    <source>
        <dbReference type="ARBA" id="ARBA00022741"/>
    </source>
</evidence>
<dbReference type="RefSeq" id="WP_220161972.1">
    <property type="nucleotide sequence ID" value="NZ_JAIBOA010000001.1"/>
</dbReference>